<evidence type="ECO:0000313" key="2">
    <source>
        <dbReference type="Proteomes" id="UP000605253"/>
    </source>
</evidence>
<dbReference type="RefSeq" id="WP_188365548.1">
    <property type="nucleotide sequence ID" value="NZ_BAABJF010000022.1"/>
</dbReference>
<sequence length="118" mass="13406">MQKSRVLIVVISVLILQGVLFVTHANNSKNIKSINRIYIEVMARKIFADETGHEDFVGIHCSPDNVKSSLWVCNISQIAESFDGKTYQVLPPGSGDWLLYLNYKINTFRLIKTHQTQP</sequence>
<gene>
    <name evidence="1" type="ORF">GCM10011365_19470</name>
</gene>
<dbReference type="EMBL" id="BMEO01000008">
    <property type="protein sequence ID" value="GGF98281.1"/>
    <property type="molecule type" value="Genomic_DNA"/>
</dbReference>
<keyword evidence="2" id="KW-1185">Reference proteome</keyword>
<protein>
    <submittedName>
        <fullName evidence="1">Uncharacterized protein</fullName>
    </submittedName>
</protein>
<evidence type="ECO:0000313" key="1">
    <source>
        <dbReference type="EMBL" id="GGF98281.1"/>
    </source>
</evidence>
<reference evidence="1" key="2">
    <citation type="submission" date="2020-09" db="EMBL/GenBank/DDBJ databases">
        <authorList>
            <person name="Sun Q."/>
            <person name="Zhou Y."/>
        </authorList>
    </citation>
    <scope>NUCLEOTIDE SEQUENCE</scope>
    <source>
        <strain evidence="1">CGMCC 1.12181</strain>
    </source>
</reference>
<accession>A0A917CU45</accession>
<proteinExistence type="predicted"/>
<comment type="caution">
    <text evidence="1">The sequence shown here is derived from an EMBL/GenBank/DDBJ whole genome shotgun (WGS) entry which is preliminary data.</text>
</comment>
<name>A0A917CU45_9GAMM</name>
<organism evidence="1 2">
    <name type="scientific">Marinicella pacifica</name>
    <dbReference type="NCBI Taxonomy" id="1171543"/>
    <lineage>
        <taxon>Bacteria</taxon>
        <taxon>Pseudomonadati</taxon>
        <taxon>Pseudomonadota</taxon>
        <taxon>Gammaproteobacteria</taxon>
        <taxon>Lysobacterales</taxon>
        <taxon>Marinicellaceae</taxon>
        <taxon>Marinicella</taxon>
    </lineage>
</organism>
<dbReference type="AlphaFoldDB" id="A0A917CU45"/>
<dbReference type="Proteomes" id="UP000605253">
    <property type="component" value="Unassembled WGS sequence"/>
</dbReference>
<reference evidence="1" key="1">
    <citation type="journal article" date="2014" name="Int. J. Syst. Evol. Microbiol.">
        <title>Complete genome sequence of Corynebacterium casei LMG S-19264T (=DSM 44701T), isolated from a smear-ripened cheese.</title>
        <authorList>
            <consortium name="US DOE Joint Genome Institute (JGI-PGF)"/>
            <person name="Walter F."/>
            <person name="Albersmeier A."/>
            <person name="Kalinowski J."/>
            <person name="Ruckert C."/>
        </authorList>
    </citation>
    <scope>NUCLEOTIDE SEQUENCE</scope>
    <source>
        <strain evidence="1">CGMCC 1.12181</strain>
    </source>
</reference>